<organism evidence="1 2">
    <name type="scientific">Massilimicrobiota timonensis</name>
    <dbReference type="NCBI Taxonomy" id="1776392"/>
    <lineage>
        <taxon>Bacteria</taxon>
        <taxon>Bacillati</taxon>
        <taxon>Bacillota</taxon>
        <taxon>Erysipelotrichia</taxon>
        <taxon>Erysipelotrichales</taxon>
        <taxon>Erysipelotrichaceae</taxon>
        <taxon>Massilimicrobiota</taxon>
    </lineage>
</organism>
<gene>
    <name evidence="1" type="ORF">B5E75_11810</name>
</gene>
<keyword evidence="2" id="KW-1185">Reference proteome</keyword>
<accession>A0A1Y4SVB1</accession>
<sequence length="106" mass="12510">MKVNLKEMNILMNDMEVFGKKINMTCHLLPTESQTIKDVIVEAKVGVHEDTYNYLMVVHYQLEITDEIKDEKELVWKASDYILPHLSMFMQILDEQIENQKNIFCS</sequence>
<proteinExistence type="predicted"/>
<dbReference type="RefSeq" id="WP_087359473.1">
    <property type="nucleotide sequence ID" value="NZ_AP031415.1"/>
</dbReference>
<evidence type="ECO:0000313" key="1">
    <source>
        <dbReference type="EMBL" id="OUQ32892.1"/>
    </source>
</evidence>
<reference evidence="1 2" key="1">
    <citation type="journal article" date="2018" name="BMC Genomics">
        <title>Whole genome sequencing and function prediction of 133 gut anaerobes isolated from chicken caecum in pure cultures.</title>
        <authorList>
            <person name="Medvecky M."/>
            <person name="Cejkova D."/>
            <person name="Polansky O."/>
            <person name="Karasova D."/>
            <person name="Kubasova T."/>
            <person name="Cizek A."/>
            <person name="Rychlik I."/>
        </authorList>
    </citation>
    <scope>NUCLEOTIDE SEQUENCE [LARGE SCALE GENOMIC DNA]</scope>
    <source>
        <strain evidence="1 2">An13</strain>
    </source>
</reference>
<name>A0A1Y4SVB1_9FIRM</name>
<protein>
    <submittedName>
        <fullName evidence="1">Uncharacterized protein</fullName>
    </submittedName>
</protein>
<comment type="caution">
    <text evidence="1">The sequence shown here is derived from an EMBL/GenBank/DDBJ whole genome shotgun (WGS) entry which is preliminary data.</text>
</comment>
<dbReference type="EMBL" id="NFLJ01000039">
    <property type="protein sequence ID" value="OUQ32892.1"/>
    <property type="molecule type" value="Genomic_DNA"/>
</dbReference>
<dbReference type="AlphaFoldDB" id="A0A1Y4SVB1"/>
<dbReference type="Proteomes" id="UP000195305">
    <property type="component" value="Unassembled WGS sequence"/>
</dbReference>
<evidence type="ECO:0000313" key="2">
    <source>
        <dbReference type="Proteomes" id="UP000195305"/>
    </source>
</evidence>